<evidence type="ECO:0000313" key="3">
    <source>
        <dbReference type="Proteomes" id="UP000027037"/>
    </source>
</evidence>
<sequence>MDGSFYSDAEIWPEAECHSAQRLFETRYDDLLLLARRIRRRRLASDTYLTGDLLHDAFLKMQREQHWRDEEHFLASMALALRHALIGHARNRKAAKRGGGQVGVSIDEVDVADDTDDGHLDRILDVKACLSDLAKESPRLVRVIDCRFFAGYTEDETASLLGVTSRTVRRDWEKARAYLKMRLDFSQP</sequence>
<protein>
    <recommendedName>
        <fullName evidence="1">RNA polymerase sigma-70 ECF-like HTH domain-containing protein</fullName>
    </recommendedName>
</protein>
<dbReference type="InterPro" id="IPR053812">
    <property type="entry name" value="HTH_Sigma70_ECF-like"/>
</dbReference>
<dbReference type="STRING" id="1280946.HY29_16995"/>
<dbReference type="NCBIfam" id="TIGR02937">
    <property type="entry name" value="sigma70-ECF"/>
    <property type="match status" value="1"/>
</dbReference>
<dbReference type="Pfam" id="PF07638">
    <property type="entry name" value="Sigma70_ECF"/>
    <property type="match status" value="1"/>
</dbReference>
<organism evidence="2 3">
    <name type="scientific">Hyphomonas beringensis</name>
    <dbReference type="NCBI Taxonomy" id="1280946"/>
    <lineage>
        <taxon>Bacteria</taxon>
        <taxon>Pseudomonadati</taxon>
        <taxon>Pseudomonadota</taxon>
        <taxon>Alphaproteobacteria</taxon>
        <taxon>Hyphomonadales</taxon>
        <taxon>Hyphomonadaceae</taxon>
        <taxon>Hyphomonas</taxon>
    </lineage>
</organism>
<dbReference type="NCBIfam" id="TIGR02999">
    <property type="entry name" value="Sig-70_X6"/>
    <property type="match status" value="1"/>
</dbReference>
<dbReference type="InterPro" id="IPR036388">
    <property type="entry name" value="WH-like_DNA-bd_sf"/>
</dbReference>
<dbReference type="RefSeq" id="WP_051601487.1">
    <property type="nucleotide sequence ID" value="NZ_AWFF01000052.1"/>
</dbReference>
<dbReference type="InterPro" id="IPR014284">
    <property type="entry name" value="RNA_pol_sigma-70_dom"/>
</dbReference>
<dbReference type="EMBL" id="AWFF01000052">
    <property type="protein sequence ID" value="KCZ53566.1"/>
    <property type="molecule type" value="Genomic_DNA"/>
</dbReference>
<dbReference type="eggNOG" id="COG1595">
    <property type="taxonomic scope" value="Bacteria"/>
</dbReference>
<dbReference type="PATRIC" id="fig|1280946.3.peg.2557"/>
<dbReference type="InterPro" id="IPR013324">
    <property type="entry name" value="RNA_pol_sigma_r3/r4-like"/>
</dbReference>
<reference evidence="2 3" key="1">
    <citation type="journal article" date="2014" name="Antonie Van Leeuwenhoek">
        <title>Hyphomonas beringensis sp. nov. and Hyphomonas chukchiensis sp. nov., isolated from surface seawater of the Bering Sea and Chukchi Sea.</title>
        <authorList>
            <person name="Li C."/>
            <person name="Lai Q."/>
            <person name="Li G."/>
            <person name="Dong C."/>
            <person name="Wang J."/>
            <person name="Liao Y."/>
            <person name="Shao Z."/>
        </authorList>
    </citation>
    <scope>NUCLEOTIDE SEQUENCE [LARGE SCALE GENOMIC DNA]</scope>
    <source>
        <strain evidence="2 3">25B14_1</strain>
    </source>
</reference>
<proteinExistence type="predicted"/>
<comment type="caution">
    <text evidence="2">The sequence shown here is derived from an EMBL/GenBank/DDBJ whole genome shotgun (WGS) entry which is preliminary data.</text>
</comment>
<accession>A0A062TZT5</accession>
<dbReference type="GO" id="GO:0003700">
    <property type="term" value="F:DNA-binding transcription factor activity"/>
    <property type="evidence" value="ECO:0007669"/>
    <property type="project" value="InterPro"/>
</dbReference>
<dbReference type="AlphaFoldDB" id="A0A062TZT5"/>
<dbReference type="SUPFAM" id="SSF88659">
    <property type="entry name" value="Sigma3 and sigma4 domains of RNA polymerase sigma factors"/>
    <property type="match status" value="1"/>
</dbReference>
<feature type="domain" description="RNA polymerase sigma-70 ECF-like HTH" evidence="1">
    <location>
        <begin position="19"/>
        <end position="183"/>
    </location>
</feature>
<dbReference type="Proteomes" id="UP000027037">
    <property type="component" value="Unassembled WGS sequence"/>
</dbReference>
<evidence type="ECO:0000259" key="1">
    <source>
        <dbReference type="Pfam" id="PF07638"/>
    </source>
</evidence>
<dbReference type="OrthoDB" id="128473at2"/>
<dbReference type="InterPro" id="IPR011517">
    <property type="entry name" value="RNA_pol_sigma70_ECF-like"/>
</dbReference>
<name>A0A062TZT5_9PROT</name>
<evidence type="ECO:0000313" key="2">
    <source>
        <dbReference type="EMBL" id="KCZ53566.1"/>
    </source>
</evidence>
<dbReference type="GO" id="GO:0006352">
    <property type="term" value="P:DNA-templated transcription initiation"/>
    <property type="evidence" value="ECO:0007669"/>
    <property type="project" value="InterPro"/>
</dbReference>
<keyword evidence="3" id="KW-1185">Reference proteome</keyword>
<gene>
    <name evidence="2" type="ORF">HY29_16995</name>
</gene>
<dbReference type="Gene3D" id="1.10.10.10">
    <property type="entry name" value="Winged helix-like DNA-binding domain superfamily/Winged helix DNA-binding domain"/>
    <property type="match status" value="1"/>
</dbReference>